<keyword evidence="4" id="KW-1185">Reference proteome</keyword>
<evidence type="ECO:0000313" key="4">
    <source>
        <dbReference type="Proteomes" id="UP000004946"/>
    </source>
</evidence>
<dbReference type="SUPFAM" id="SSF52980">
    <property type="entry name" value="Restriction endonuclease-like"/>
    <property type="match status" value="1"/>
</dbReference>
<dbReference type="eggNOG" id="COG0792">
    <property type="taxonomic scope" value="Bacteria"/>
</dbReference>
<proteinExistence type="inferred from homology"/>
<dbReference type="Pfam" id="PF02021">
    <property type="entry name" value="UPF0102"/>
    <property type="match status" value="1"/>
</dbReference>
<dbReference type="InterPro" id="IPR003509">
    <property type="entry name" value="UPF0102_YraN-like"/>
</dbReference>
<gene>
    <name evidence="3" type="ORF">HMPREF0620_1053</name>
</gene>
<dbReference type="GO" id="GO:0003676">
    <property type="term" value="F:nucleic acid binding"/>
    <property type="evidence" value="ECO:0007669"/>
    <property type="project" value="InterPro"/>
</dbReference>
<sequence>MTQQLLESAIDHVSGPGHMYTRLNDLTGKEVGRIGEDIAADYLGSLGYRILDRNWNCRYGELDIVALSPPFHSKQFIVVAEVKTRRTDICGSPLEAVTDRKLAHLRRAAFLWLDAHPHFPHHPMRIDVIGISLHEDEHGYAPIISHVKEV</sequence>
<evidence type="ECO:0000256" key="2">
    <source>
        <dbReference type="HAMAP-Rule" id="MF_00048"/>
    </source>
</evidence>
<evidence type="ECO:0000313" key="3">
    <source>
        <dbReference type="EMBL" id="EFT84048.1"/>
    </source>
</evidence>
<dbReference type="AlphaFoldDB" id="E6JZK2"/>
<dbReference type="Proteomes" id="UP000004946">
    <property type="component" value="Chromosome"/>
</dbReference>
<comment type="caution">
    <text evidence="3">The sequence shown here is derived from an EMBL/GenBank/DDBJ whole genome shotgun (WGS) entry which is preliminary data.</text>
</comment>
<dbReference type="RefSeq" id="WP_006290516.1">
    <property type="nucleotide sequence ID" value="NZ_AP012333.1"/>
</dbReference>
<dbReference type="InterPro" id="IPR011856">
    <property type="entry name" value="tRNA_endonuc-like_dom_sf"/>
</dbReference>
<dbReference type="EMBL" id="AEON01000001">
    <property type="protein sequence ID" value="EFT84048.1"/>
    <property type="molecule type" value="Genomic_DNA"/>
</dbReference>
<dbReference type="NCBIfam" id="NF009154">
    <property type="entry name" value="PRK12497.3-3"/>
    <property type="match status" value="1"/>
</dbReference>
<protein>
    <recommendedName>
        <fullName evidence="2">UPF0102 protein HMPREF0620_1053</fullName>
    </recommendedName>
</protein>
<dbReference type="Gene3D" id="3.40.1350.10">
    <property type="match status" value="1"/>
</dbReference>
<dbReference type="CDD" id="cd20736">
    <property type="entry name" value="PoNe_Nuclease"/>
    <property type="match status" value="1"/>
</dbReference>
<comment type="similarity">
    <text evidence="1 2">Belongs to the UPF0102 family.</text>
</comment>
<dbReference type="HOGENOM" id="CLU_115353_2_3_11"/>
<dbReference type="PANTHER" id="PTHR34039:SF1">
    <property type="entry name" value="UPF0102 PROTEIN YRAN"/>
    <property type="match status" value="1"/>
</dbReference>
<organism evidence="3 4">
    <name type="scientific">Parascardovia denticolens DSM 10105 = JCM 12538</name>
    <dbReference type="NCBI Taxonomy" id="864564"/>
    <lineage>
        <taxon>Bacteria</taxon>
        <taxon>Bacillati</taxon>
        <taxon>Actinomycetota</taxon>
        <taxon>Actinomycetes</taxon>
        <taxon>Bifidobacteriales</taxon>
        <taxon>Bifidobacteriaceae</taxon>
        <taxon>Parascardovia</taxon>
    </lineage>
</organism>
<reference evidence="3 4" key="1">
    <citation type="submission" date="2010-12" db="EMBL/GenBank/DDBJ databases">
        <authorList>
            <person name="Muzny D."/>
            <person name="Qin X."/>
            <person name="Buhay C."/>
            <person name="Dugan-Rocha S."/>
            <person name="Ding Y."/>
            <person name="Chen G."/>
            <person name="Hawes A."/>
            <person name="Holder M."/>
            <person name="Jhangiani S."/>
            <person name="Johnson A."/>
            <person name="Khan Z."/>
            <person name="Li Z."/>
            <person name="Liu W."/>
            <person name="Liu X."/>
            <person name="Perez L."/>
            <person name="Shen H."/>
            <person name="Wang Q."/>
            <person name="Watt J."/>
            <person name="Xi L."/>
            <person name="Xin Y."/>
            <person name="Zhou J."/>
            <person name="Deng J."/>
            <person name="Jiang H."/>
            <person name="Liu Y."/>
            <person name="Qu J."/>
            <person name="Song X.-Z."/>
            <person name="Zhang L."/>
            <person name="Villasana D."/>
            <person name="Johnson A."/>
            <person name="Liu J."/>
            <person name="Liyanage D."/>
            <person name="Lorensuhewa L."/>
            <person name="Robinson T."/>
            <person name="Song A."/>
            <person name="Song B.-B."/>
            <person name="Dinh H."/>
            <person name="Thornton R."/>
            <person name="Coyle M."/>
            <person name="Francisco L."/>
            <person name="Jackson L."/>
            <person name="Javaid M."/>
            <person name="Korchina V."/>
            <person name="Kovar C."/>
            <person name="Mata R."/>
            <person name="Mathew T."/>
            <person name="Ngo R."/>
            <person name="Nguyen L."/>
            <person name="Nguyen N."/>
            <person name="Okwuonu G."/>
            <person name="Ongeri F."/>
            <person name="Pham C."/>
            <person name="Simmons D."/>
            <person name="Wilczek-Boney K."/>
            <person name="Hale W."/>
            <person name="Jakkamsetti A."/>
            <person name="Pham P."/>
            <person name="Ruth R."/>
            <person name="San Lucas F."/>
            <person name="Warren J."/>
            <person name="Zhang J."/>
            <person name="Zhao Z."/>
            <person name="Zhou C."/>
            <person name="Zhu D."/>
            <person name="Lee S."/>
            <person name="Bess C."/>
            <person name="Blankenburg K."/>
            <person name="Forbes L."/>
            <person name="Fu Q."/>
            <person name="Gubbala S."/>
            <person name="Hirani K."/>
            <person name="Jayaseelan J.C."/>
            <person name="Lara F."/>
            <person name="Munidasa M."/>
            <person name="Palculict T."/>
            <person name="Patil S."/>
            <person name="Pu L.-L."/>
            <person name="Saada N."/>
            <person name="Tang L."/>
            <person name="Weissenberger G."/>
            <person name="Zhu Y."/>
            <person name="Hemphill L."/>
            <person name="Shang Y."/>
            <person name="Youmans B."/>
            <person name="Ayvaz T."/>
            <person name="Ross M."/>
            <person name="Santibanez J."/>
            <person name="Aqrawi P."/>
            <person name="Gross S."/>
            <person name="Joshi V."/>
            <person name="Fowler G."/>
            <person name="Nazareth L."/>
            <person name="Reid J."/>
            <person name="Worley K."/>
            <person name="Petrosino J."/>
            <person name="Highlander S."/>
            <person name="Gibbs R."/>
        </authorList>
    </citation>
    <scope>NUCLEOTIDE SEQUENCE [LARGE SCALE GENOMIC DNA]</scope>
    <source>
        <strain evidence="3 4">DSM 10105</strain>
    </source>
</reference>
<dbReference type="InterPro" id="IPR011335">
    <property type="entry name" value="Restrct_endonuc-II-like"/>
</dbReference>
<evidence type="ECO:0000256" key="1">
    <source>
        <dbReference type="ARBA" id="ARBA00006738"/>
    </source>
</evidence>
<accession>E6JZK2</accession>
<dbReference type="PANTHER" id="PTHR34039">
    <property type="entry name" value="UPF0102 PROTEIN YRAN"/>
    <property type="match status" value="1"/>
</dbReference>
<name>E6JZK2_PARDN</name>
<dbReference type="HAMAP" id="MF_00048">
    <property type="entry name" value="UPF0102"/>
    <property type="match status" value="1"/>
</dbReference>